<evidence type="ECO:0000256" key="3">
    <source>
        <dbReference type="ARBA" id="ARBA00022737"/>
    </source>
</evidence>
<name>A0AAD9P1Y9_RIDPI</name>
<keyword evidence="9" id="KW-1185">Reference proteome</keyword>
<dbReference type="SMART" id="SM00181">
    <property type="entry name" value="EGF"/>
    <property type="match status" value="1"/>
</dbReference>
<proteinExistence type="predicted"/>
<evidence type="ECO:0000259" key="7">
    <source>
        <dbReference type="PROSITE" id="PS50026"/>
    </source>
</evidence>
<feature type="domain" description="EGF-like" evidence="7">
    <location>
        <begin position="48"/>
        <end position="84"/>
    </location>
</feature>
<dbReference type="Pfam" id="PF00008">
    <property type="entry name" value="EGF"/>
    <property type="match status" value="1"/>
</dbReference>
<dbReference type="CDD" id="cd00054">
    <property type="entry name" value="EGF_CA"/>
    <property type="match status" value="1"/>
</dbReference>
<dbReference type="InterPro" id="IPR000152">
    <property type="entry name" value="EGF-type_Asp/Asn_hydroxyl_site"/>
</dbReference>
<dbReference type="AlphaFoldDB" id="A0AAD9P1Y9"/>
<evidence type="ECO:0000256" key="5">
    <source>
        <dbReference type="ARBA" id="ARBA00023180"/>
    </source>
</evidence>
<gene>
    <name evidence="8" type="ORF">NP493_194g02020</name>
</gene>
<dbReference type="Proteomes" id="UP001209878">
    <property type="component" value="Unassembled WGS sequence"/>
</dbReference>
<dbReference type="Gene3D" id="2.10.25.10">
    <property type="entry name" value="Laminin"/>
    <property type="match status" value="1"/>
</dbReference>
<evidence type="ECO:0000313" key="8">
    <source>
        <dbReference type="EMBL" id="KAK2186623.1"/>
    </source>
</evidence>
<dbReference type="InterPro" id="IPR000742">
    <property type="entry name" value="EGF"/>
</dbReference>
<keyword evidence="1 6" id="KW-0245">EGF-like domain</keyword>
<sequence>MKFVNCTKDGTFVKDDFVWSYKDGNHVFDPHAEDSAFTAKVSCAKQSVIKVCADVTCANNGTCKDTMSGFKCTCAPEYKGPTCEEGRNNEDINADAHLTSQTFRHSRLYSCRCHIMRLLV</sequence>
<evidence type="ECO:0000313" key="9">
    <source>
        <dbReference type="Proteomes" id="UP001209878"/>
    </source>
</evidence>
<dbReference type="SUPFAM" id="SSF57196">
    <property type="entry name" value="EGF/Laminin"/>
    <property type="match status" value="1"/>
</dbReference>
<dbReference type="PROSITE" id="PS00010">
    <property type="entry name" value="ASX_HYDROXYL"/>
    <property type="match status" value="1"/>
</dbReference>
<evidence type="ECO:0000256" key="4">
    <source>
        <dbReference type="ARBA" id="ARBA00023157"/>
    </source>
</evidence>
<dbReference type="PROSITE" id="PS50026">
    <property type="entry name" value="EGF_3"/>
    <property type="match status" value="1"/>
</dbReference>
<accession>A0AAD9P1Y9</accession>
<reference evidence="8" key="1">
    <citation type="journal article" date="2023" name="Mol. Biol. Evol.">
        <title>Third-Generation Sequencing Reveals the Adaptive Role of the Epigenome in Three Deep-Sea Polychaetes.</title>
        <authorList>
            <person name="Perez M."/>
            <person name="Aroh O."/>
            <person name="Sun Y."/>
            <person name="Lan Y."/>
            <person name="Juniper S.K."/>
            <person name="Young C.R."/>
            <person name="Angers B."/>
            <person name="Qian P.Y."/>
        </authorList>
    </citation>
    <scope>NUCLEOTIDE SEQUENCE</scope>
    <source>
        <strain evidence="8">R07B-5</strain>
    </source>
</reference>
<evidence type="ECO:0000256" key="6">
    <source>
        <dbReference type="PROSITE-ProRule" id="PRU00076"/>
    </source>
</evidence>
<evidence type="ECO:0000256" key="2">
    <source>
        <dbReference type="ARBA" id="ARBA00022729"/>
    </source>
</evidence>
<organism evidence="8 9">
    <name type="scientific">Ridgeia piscesae</name>
    <name type="common">Tubeworm</name>
    <dbReference type="NCBI Taxonomy" id="27915"/>
    <lineage>
        <taxon>Eukaryota</taxon>
        <taxon>Metazoa</taxon>
        <taxon>Spiralia</taxon>
        <taxon>Lophotrochozoa</taxon>
        <taxon>Annelida</taxon>
        <taxon>Polychaeta</taxon>
        <taxon>Sedentaria</taxon>
        <taxon>Canalipalpata</taxon>
        <taxon>Sabellida</taxon>
        <taxon>Siboglinidae</taxon>
        <taxon>Ridgeia</taxon>
    </lineage>
</organism>
<keyword evidence="5" id="KW-0325">Glycoprotein</keyword>
<dbReference type="PROSITE" id="PS00022">
    <property type="entry name" value="EGF_1"/>
    <property type="match status" value="1"/>
</dbReference>
<dbReference type="GO" id="GO:0005509">
    <property type="term" value="F:calcium ion binding"/>
    <property type="evidence" value="ECO:0007669"/>
    <property type="project" value="InterPro"/>
</dbReference>
<feature type="disulfide bond" evidence="6">
    <location>
        <begin position="74"/>
        <end position="83"/>
    </location>
</feature>
<dbReference type="FunFam" id="2.10.25.10:FF:000434">
    <property type="entry name" value="Predicted protein"/>
    <property type="match status" value="1"/>
</dbReference>
<protein>
    <recommendedName>
        <fullName evidence="7">EGF-like domain-containing protein</fullName>
    </recommendedName>
</protein>
<evidence type="ECO:0000256" key="1">
    <source>
        <dbReference type="ARBA" id="ARBA00022536"/>
    </source>
</evidence>
<dbReference type="EMBL" id="JAODUO010000194">
    <property type="protein sequence ID" value="KAK2186623.1"/>
    <property type="molecule type" value="Genomic_DNA"/>
</dbReference>
<keyword evidence="4 6" id="KW-1015">Disulfide bond</keyword>
<dbReference type="SMART" id="SM00179">
    <property type="entry name" value="EGF_CA"/>
    <property type="match status" value="1"/>
</dbReference>
<dbReference type="InterPro" id="IPR001881">
    <property type="entry name" value="EGF-like_Ca-bd_dom"/>
</dbReference>
<keyword evidence="2" id="KW-0732">Signal</keyword>
<comment type="caution">
    <text evidence="8">The sequence shown here is derived from an EMBL/GenBank/DDBJ whole genome shotgun (WGS) entry which is preliminary data.</text>
</comment>
<comment type="caution">
    <text evidence="6">Lacks conserved residue(s) required for the propagation of feature annotation.</text>
</comment>
<keyword evidence="3" id="KW-0677">Repeat</keyword>